<dbReference type="EMBL" id="LR796722">
    <property type="protein sequence ID" value="CAB4161993.1"/>
    <property type="molecule type" value="Genomic_DNA"/>
</dbReference>
<gene>
    <name evidence="1" type="ORF">UFOVP794_13</name>
</gene>
<proteinExistence type="predicted"/>
<evidence type="ECO:0008006" key="2">
    <source>
        <dbReference type="Google" id="ProtNLM"/>
    </source>
</evidence>
<sequence length="168" mass="19709">MKRYSQPVDNLPTTRQKYAQLIHRIEMSLTHGIRCHRVKRAGVPDSSQARMQLTGKLCLLIGLLLQTTIPSAQAIGIKTDSDHYKLYAHSRIINWKETRCFIALIDRENRHWNPSARNGSHYGIGQMRNTKYRELDGYRQIDWTLRYIAKRYSTPCKAWDFFKANGYH</sequence>
<evidence type="ECO:0000313" key="1">
    <source>
        <dbReference type="EMBL" id="CAB4161993.1"/>
    </source>
</evidence>
<organism evidence="1">
    <name type="scientific">uncultured Caudovirales phage</name>
    <dbReference type="NCBI Taxonomy" id="2100421"/>
    <lineage>
        <taxon>Viruses</taxon>
        <taxon>Duplodnaviria</taxon>
        <taxon>Heunggongvirae</taxon>
        <taxon>Uroviricota</taxon>
        <taxon>Caudoviricetes</taxon>
        <taxon>Peduoviridae</taxon>
        <taxon>Maltschvirus</taxon>
        <taxon>Maltschvirus maltsch</taxon>
    </lineage>
</organism>
<accession>A0A6J5NSR3</accession>
<protein>
    <recommendedName>
        <fullName evidence="2">Transglycosylase SLT domain-containing protein</fullName>
    </recommendedName>
</protein>
<reference evidence="1" key="1">
    <citation type="submission" date="2020-04" db="EMBL/GenBank/DDBJ databases">
        <authorList>
            <person name="Chiriac C."/>
            <person name="Salcher M."/>
            <person name="Ghai R."/>
            <person name="Kavagutti S V."/>
        </authorList>
    </citation>
    <scope>NUCLEOTIDE SEQUENCE</scope>
</reference>
<name>A0A6J5NSR3_9CAUD</name>